<organism evidence="2">
    <name type="scientific">Corethron hystrix</name>
    <dbReference type="NCBI Taxonomy" id="216773"/>
    <lineage>
        <taxon>Eukaryota</taxon>
        <taxon>Sar</taxon>
        <taxon>Stramenopiles</taxon>
        <taxon>Ochrophyta</taxon>
        <taxon>Bacillariophyta</taxon>
        <taxon>Coscinodiscophyceae</taxon>
        <taxon>Corethrophycidae</taxon>
        <taxon>Corethrales</taxon>
        <taxon>Corethraceae</taxon>
        <taxon>Corethron</taxon>
    </lineage>
</organism>
<evidence type="ECO:0000313" key="2">
    <source>
        <dbReference type="EMBL" id="CAD8887284.1"/>
    </source>
</evidence>
<reference evidence="2" key="1">
    <citation type="submission" date="2021-01" db="EMBL/GenBank/DDBJ databases">
        <authorList>
            <person name="Corre E."/>
            <person name="Pelletier E."/>
            <person name="Niang G."/>
            <person name="Scheremetjew M."/>
            <person name="Finn R."/>
            <person name="Kale V."/>
            <person name="Holt S."/>
            <person name="Cochrane G."/>
            <person name="Meng A."/>
            <person name="Brown T."/>
            <person name="Cohen L."/>
        </authorList>
    </citation>
    <scope>NUCLEOTIDE SEQUENCE</scope>
    <source>
        <strain evidence="2">308</strain>
    </source>
</reference>
<gene>
    <name evidence="2" type="ORF">CHYS00102_LOCUS14482</name>
</gene>
<dbReference type="EMBL" id="HBFR01020114">
    <property type="protein sequence ID" value="CAD8887284.1"/>
    <property type="molecule type" value="Transcribed_RNA"/>
</dbReference>
<feature type="chain" id="PRO_5030974573" evidence="1">
    <location>
        <begin position="22"/>
        <end position="290"/>
    </location>
</feature>
<accession>A0A7S1BHD1</accession>
<dbReference type="AlphaFoldDB" id="A0A7S1BHD1"/>
<sequence>MARSVSFTALYFIAMLPASLSFSTPVASKQSTRSIRPTFAISSRSFRRYMTDSSKIIPDDNSRLFEDARRCANEESCTLEEAEQYMNQMIGVEVACVSGSYNEECCDISWISDIERDLIQKIEMLEPSRALAEELERKRLDSLAAATQYWELSPLAAIAKPENILPALFISSLVILSLHSTGQDVSPFTVQEWLWAARDGYLGTMMSENIQHGGFVLGDVTPVSSFTLQEWMWAGRDGYLGNMISHNLHHGGLVAGDDVSSPFTMQEWFWAIKGGYVDDMFHHYLKNGGV</sequence>
<proteinExistence type="predicted"/>
<evidence type="ECO:0000256" key="1">
    <source>
        <dbReference type="SAM" id="SignalP"/>
    </source>
</evidence>
<feature type="signal peptide" evidence="1">
    <location>
        <begin position="1"/>
        <end position="21"/>
    </location>
</feature>
<name>A0A7S1BHD1_9STRA</name>
<keyword evidence="1" id="KW-0732">Signal</keyword>
<protein>
    <submittedName>
        <fullName evidence="2">Uncharacterized protein</fullName>
    </submittedName>
</protein>